<organism evidence="2 3">
    <name type="scientific">Apiotrichum porosum</name>
    <dbReference type="NCBI Taxonomy" id="105984"/>
    <lineage>
        <taxon>Eukaryota</taxon>
        <taxon>Fungi</taxon>
        <taxon>Dikarya</taxon>
        <taxon>Basidiomycota</taxon>
        <taxon>Agaricomycotina</taxon>
        <taxon>Tremellomycetes</taxon>
        <taxon>Trichosporonales</taxon>
        <taxon>Trichosporonaceae</taxon>
        <taxon>Apiotrichum</taxon>
    </lineage>
</organism>
<name>A0A427Y680_9TREE</name>
<sequence>MQDPIPIPARLAERNVTMRFLKTRFGGIPVPLMKGDYVVSLEIIRHELSRRVWSWSWYQPVPRQYEDDLHTFAKQLSEMALKRNGTATPTPTPTATPPAPASPPIRMPHRLLTSRIGSWPNARSVANHRRHLLRLSFEHGGIPVPIAHCDYRFGMEMANMVVGWHPYGRQSGLLVQAAQALRRALAAAPAVG</sequence>
<accession>A0A427Y680</accession>
<keyword evidence="3" id="KW-1185">Reference proteome</keyword>
<feature type="region of interest" description="Disordered" evidence="1">
    <location>
        <begin position="84"/>
        <end position="105"/>
    </location>
</feature>
<evidence type="ECO:0000313" key="2">
    <source>
        <dbReference type="EMBL" id="RSH86564.1"/>
    </source>
</evidence>
<dbReference type="GeneID" id="39589376"/>
<dbReference type="Proteomes" id="UP000279236">
    <property type="component" value="Unassembled WGS sequence"/>
</dbReference>
<dbReference type="RefSeq" id="XP_028479349.1">
    <property type="nucleotide sequence ID" value="XM_028620377.1"/>
</dbReference>
<comment type="caution">
    <text evidence="2">The sequence shown here is derived from an EMBL/GenBank/DDBJ whole genome shotgun (WGS) entry which is preliminary data.</text>
</comment>
<evidence type="ECO:0000256" key="1">
    <source>
        <dbReference type="SAM" id="MobiDB-lite"/>
    </source>
</evidence>
<feature type="compositionally biased region" description="Pro residues" evidence="1">
    <location>
        <begin position="90"/>
        <end position="105"/>
    </location>
</feature>
<proteinExistence type="predicted"/>
<gene>
    <name evidence="2" type="ORF">EHS24_004833</name>
</gene>
<dbReference type="EMBL" id="RSCE01000002">
    <property type="protein sequence ID" value="RSH86564.1"/>
    <property type="molecule type" value="Genomic_DNA"/>
</dbReference>
<dbReference type="AlphaFoldDB" id="A0A427Y680"/>
<evidence type="ECO:0000313" key="3">
    <source>
        <dbReference type="Proteomes" id="UP000279236"/>
    </source>
</evidence>
<reference evidence="2 3" key="1">
    <citation type="submission" date="2018-11" db="EMBL/GenBank/DDBJ databases">
        <title>Genome sequence of Apiotrichum porosum DSM 27194.</title>
        <authorList>
            <person name="Aliyu H."/>
            <person name="Gorte O."/>
            <person name="Ochsenreither K."/>
        </authorList>
    </citation>
    <scope>NUCLEOTIDE SEQUENCE [LARGE SCALE GENOMIC DNA]</scope>
    <source>
        <strain evidence="2 3">DSM 27194</strain>
    </source>
</reference>
<protein>
    <submittedName>
        <fullName evidence="2">Uncharacterized protein</fullName>
    </submittedName>
</protein>